<dbReference type="PROSITE" id="PS51898">
    <property type="entry name" value="TYR_RECOMBINASE"/>
    <property type="match status" value="1"/>
</dbReference>
<dbReference type="GO" id="GO:0003677">
    <property type="term" value="F:DNA binding"/>
    <property type="evidence" value="ECO:0007669"/>
    <property type="project" value="UniProtKB-KW"/>
</dbReference>
<protein>
    <submittedName>
        <fullName evidence="5">Tyrosine recombinase XerC</fullName>
    </submittedName>
</protein>
<gene>
    <name evidence="5" type="primary">xerC_32</name>
    <name evidence="5" type="ORF">GALL_271540</name>
</gene>
<keyword evidence="3" id="KW-0233">DNA recombination</keyword>
<feature type="domain" description="Tyr recombinase" evidence="4">
    <location>
        <begin position="154"/>
        <end position="322"/>
    </location>
</feature>
<dbReference type="InterPro" id="IPR011010">
    <property type="entry name" value="DNA_brk_join_enz"/>
</dbReference>
<proteinExistence type="inferred from homology"/>
<dbReference type="EMBL" id="MLJW01000275">
    <property type="protein sequence ID" value="OIQ90949.1"/>
    <property type="molecule type" value="Genomic_DNA"/>
</dbReference>
<comment type="similarity">
    <text evidence="1">Belongs to the 'phage' integrase family.</text>
</comment>
<dbReference type="CDD" id="cd00796">
    <property type="entry name" value="INT_Rci_Hp1_C"/>
    <property type="match status" value="1"/>
</dbReference>
<dbReference type="PANTHER" id="PTHR30349">
    <property type="entry name" value="PHAGE INTEGRASE-RELATED"/>
    <property type="match status" value="1"/>
</dbReference>
<dbReference type="Gene3D" id="1.10.443.10">
    <property type="entry name" value="Intergrase catalytic core"/>
    <property type="match status" value="1"/>
</dbReference>
<dbReference type="PANTHER" id="PTHR30349:SF64">
    <property type="entry name" value="PROPHAGE INTEGRASE INTD-RELATED"/>
    <property type="match status" value="1"/>
</dbReference>
<evidence type="ECO:0000256" key="1">
    <source>
        <dbReference type="ARBA" id="ARBA00008857"/>
    </source>
</evidence>
<evidence type="ECO:0000256" key="2">
    <source>
        <dbReference type="ARBA" id="ARBA00023125"/>
    </source>
</evidence>
<evidence type="ECO:0000259" key="4">
    <source>
        <dbReference type="PROSITE" id="PS51898"/>
    </source>
</evidence>
<dbReference type="InterPro" id="IPR002104">
    <property type="entry name" value="Integrase_catalytic"/>
</dbReference>
<dbReference type="InterPro" id="IPR010998">
    <property type="entry name" value="Integrase_recombinase_N"/>
</dbReference>
<keyword evidence="2" id="KW-0238">DNA-binding</keyword>
<comment type="caution">
    <text evidence="5">The sequence shown here is derived from an EMBL/GenBank/DDBJ whole genome shotgun (WGS) entry which is preliminary data.</text>
</comment>
<evidence type="ECO:0000256" key="3">
    <source>
        <dbReference type="ARBA" id="ARBA00023172"/>
    </source>
</evidence>
<dbReference type="SUPFAM" id="SSF56349">
    <property type="entry name" value="DNA breaking-rejoining enzymes"/>
    <property type="match status" value="1"/>
</dbReference>
<dbReference type="InterPro" id="IPR013762">
    <property type="entry name" value="Integrase-like_cat_sf"/>
</dbReference>
<reference evidence="5" key="1">
    <citation type="submission" date="2016-10" db="EMBL/GenBank/DDBJ databases">
        <title>Sequence of Gallionella enrichment culture.</title>
        <authorList>
            <person name="Poehlein A."/>
            <person name="Muehling M."/>
            <person name="Daniel R."/>
        </authorList>
    </citation>
    <scope>NUCLEOTIDE SEQUENCE</scope>
</reference>
<dbReference type="AlphaFoldDB" id="A0A1J5RSC1"/>
<dbReference type="Gene3D" id="1.10.150.130">
    <property type="match status" value="1"/>
</dbReference>
<accession>A0A1J5RSC1</accession>
<dbReference type="GO" id="GO:0015074">
    <property type="term" value="P:DNA integration"/>
    <property type="evidence" value="ECO:0007669"/>
    <property type="project" value="InterPro"/>
</dbReference>
<organism evidence="5">
    <name type="scientific">mine drainage metagenome</name>
    <dbReference type="NCBI Taxonomy" id="410659"/>
    <lineage>
        <taxon>unclassified sequences</taxon>
        <taxon>metagenomes</taxon>
        <taxon>ecological metagenomes</taxon>
    </lineage>
</organism>
<dbReference type="InterPro" id="IPR050090">
    <property type="entry name" value="Tyrosine_recombinase_XerCD"/>
</dbReference>
<name>A0A1J5RSC1_9ZZZZ</name>
<dbReference type="Pfam" id="PF00589">
    <property type="entry name" value="Phage_integrase"/>
    <property type="match status" value="1"/>
</dbReference>
<evidence type="ECO:0000313" key="5">
    <source>
        <dbReference type="EMBL" id="OIQ90949.1"/>
    </source>
</evidence>
<sequence>MPLYKRKATWWIDFTTPSGERIRTSARTGDRVQAQELHDRLKAEAWRVAKLGEKPGYTWDQAALKWLEETAHKATHVEDVAKLRWLQPHLTLKRLDAISRETIAEIARKKAADSSKATANRYLALIRAILRRASLDWEWIDRVPKVSLYAEAKRRVRWITPEQARRLLDELPEHQREMVLFALATGLRQANVRDLRWDQVDLARKTAWIHPDEAKAGQGIGVPLNGLAMAVLGRCEGKHAERVFTYQGEPIAYANTRGWREALKRAGIADFRWHDLRHTWASWHAQNGTPLYVLQEMGGWQTASMVRRYAHLAPSHMAPHAEAVSAAVLDTLTAHAKNKAPGA</sequence>
<dbReference type="GO" id="GO:0006310">
    <property type="term" value="P:DNA recombination"/>
    <property type="evidence" value="ECO:0007669"/>
    <property type="project" value="UniProtKB-KW"/>
</dbReference>